<name>A0A8D8IDY8_CULPI</name>
<keyword evidence="2" id="KW-0472">Membrane</keyword>
<dbReference type="GO" id="GO:0098609">
    <property type="term" value="P:cell-cell adhesion"/>
    <property type="evidence" value="ECO:0007669"/>
    <property type="project" value="TreeGrafter"/>
</dbReference>
<keyword evidence="5" id="KW-0393">Immunoglobulin domain</keyword>
<dbReference type="Pfam" id="PF07686">
    <property type="entry name" value="V-set"/>
    <property type="match status" value="1"/>
</dbReference>
<dbReference type="GO" id="GO:0005911">
    <property type="term" value="C:cell-cell junction"/>
    <property type="evidence" value="ECO:0007669"/>
    <property type="project" value="TreeGrafter"/>
</dbReference>
<dbReference type="PANTHER" id="PTHR11640">
    <property type="entry name" value="NEPHRIN"/>
    <property type="match status" value="1"/>
</dbReference>
<dbReference type="GO" id="GO:0050839">
    <property type="term" value="F:cell adhesion molecule binding"/>
    <property type="evidence" value="ECO:0007669"/>
    <property type="project" value="TreeGrafter"/>
</dbReference>
<feature type="domain" description="Ig-like" evidence="6">
    <location>
        <begin position="155"/>
        <end position="249"/>
    </location>
</feature>
<dbReference type="InterPro" id="IPR013783">
    <property type="entry name" value="Ig-like_fold"/>
</dbReference>
<dbReference type="PROSITE" id="PS50835">
    <property type="entry name" value="IG_LIKE"/>
    <property type="match status" value="2"/>
</dbReference>
<evidence type="ECO:0000256" key="2">
    <source>
        <dbReference type="ARBA" id="ARBA00023136"/>
    </source>
</evidence>
<evidence type="ECO:0000256" key="3">
    <source>
        <dbReference type="ARBA" id="ARBA00023157"/>
    </source>
</evidence>
<dbReference type="EMBL" id="HBUE01349726">
    <property type="protein sequence ID" value="CAG6602469.1"/>
    <property type="molecule type" value="Transcribed_RNA"/>
</dbReference>
<dbReference type="InterPro" id="IPR036179">
    <property type="entry name" value="Ig-like_dom_sf"/>
</dbReference>
<dbReference type="Pfam" id="PF13927">
    <property type="entry name" value="Ig_3"/>
    <property type="match status" value="1"/>
</dbReference>
<reference evidence="7" key="1">
    <citation type="submission" date="2021-05" db="EMBL/GenBank/DDBJ databases">
        <authorList>
            <person name="Alioto T."/>
            <person name="Alioto T."/>
            <person name="Gomez Garrido J."/>
        </authorList>
    </citation>
    <scope>NUCLEOTIDE SEQUENCE</scope>
</reference>
<dbReference type="SUPFAM" id="SSF48726">
    <property type="entry name" value="Immunoglobulin"/>
    <property type="match status" value="2"/>
</dbReference>
<evidence type="ECO:0000256" key="4">
    <source>
        <dbReference type="ARBA" id="ARBA00023180"/>
    </source>
</evidence>
<dbReference type="GO" id="GO:0005886">
    <property type="term" value="C:plasma membrane"/>
    <property type="evidence" value="ECO:0007669"/>
    <property type="project" value="TreeGrafter"/>
</dbReference>
<dbReference type="InterPro" id="IPR003598">
    <property type="entry name" value="Ig_sub2"/>
</dbReference>
<keyword evidence="3" id="KW-1015">Disulfide bond</keyword>
<dbReference type="InterPro" id="IPR051275">
    <property type="entry name" value="Cell_adhesion_signaling"/>
</dbReference>
<dbReference type="EMBL" id="HBUE01242658">
    <property type="protein sequence ID" value="CAG6550182.1"/>
    <property type="molecule type" value="Transcribed_RNA"/>
</dbReference>
<accession>A0A8D8IDY8</accession>
<comment type="subcellular location">
    <subcellularLocation>
        <location evidence="1">Membrane</location>
        <topology evidence="1">Single-pass type I membrane protein</topology>
    </subcellularLocation>
</comment>
<protein>
    <submittedName>
        <fullName evidence="7">Irregular chiasm C-roughest protein</fullName>
    </submittedName>
</protein>
<dbReference type="SMART" id="SM00408">
    <property type="entry name" value="IGc2"/>
    <property type="match status" value="1"/>
</dbReference>
<organism evidence="7">
    <name type="scientific">Culex pipiens</name>
    <name type="common">House mosquito</name>
    <dbReference type="NCBI Taxonomy" id="7175"/>
    <lineage>
        <taxon>Eukaryota</taxon>
        <taxon>Metazoa</taxon>
        <taxon>Ecdysozoa</taxon>
        <taxon>Arthropoda</taxon>
        <taxon>Hexapoda</taxon>
        <taxon>Insecta</taxon>
        <taxon>Pterygota</taxon>
        <taxon>Neoptera</taxon>
        <taxon>Endopterygota</taxon>
        <taxon>Diptera</taxon>
        <taxon>Nematocera</taxon>
        <taxon>Culicoidea</taxon>
        <taxon>Culicidae</taxon>
        <taxon>Culicinae</taxon>
        <taxon>Culicini</taxon>
        <taxon>Culex</taxon>
        <taxon>Culex</taxon>
    </lineage>
</organism>
<evidence type="ECO:0000256" key="1">
    <source>
        <dbReference type="ARBA" id="ARBA00004479"/>
    </source>
</evidence>
<sequence>MKNSIITTRGRQFPRPYAAMDFRSGILTIIYVFTILVTAHSTVARADENLDTREGETLTLKCRFGEQQSTNDFTYYWARWTTANKFDNVAINNVQLNTNYRIDFRPDKGVYDLHISNTSYGRDNGRFECRIKASGTGADVHQEYYNLTVLTPPQPPLVAPGTIAVATEDKKLDLTCSSIGGSPDPTITWYRVGSNSPLQAPINRGGSKDLQTTSTLSVLPRREDDGAKYRCVVWNRAMPEGHRLETVVTLSVNCEYFSLKC</sequence>
<evidence type="ECO:0000259" key="6">
    <source>
        <dbReference type="PROSITE" id="PS50835"/>
    </source>
</evidence>
<dbReference type="InterPro" id="IPR007110">
    <property type="entry name" value="Ig-like_dom"/>
</dbReference>
<dbReference type="AlphaFoldDB" id="A0A8D8IDY8"/>
<dbReference type="InterPro" id="IPR013106">
    <property type="entry name" value="Ig_V-set"/>
</dbReference>
<dbReference type="Gene3D" id="2.60.40.10">
    <property type="entry name" value="Immunoglobulins"/>
    <property type="match status" value="2"/>
</dbReference>
<evidence type="ECO:0000256" key="5">
    <source>
        <dbReference type="ARBA" id="ARBA00023319"/>
    </source>
</evidence>
<dbReference type="SMART" id="SM00409">
    <property type="entry name" value="IG"/>
    <property type="match status" value="2"/>
</dbReference>
<dbReference type="PANTHER" id="PTHR11640:SF134">
    <property type="entry name" value="ECHINOID, ISOFORM A-RELATED"/>
    <property type="match status" value="1"/>
</dbReference>
<evidence type="ECO:0000313" key="7">
    <source>
        <dbReference type="EMBL" id="CAG6550182.1"/>
    </source>
</evidence>
<feature type="domain" description="Ig-like" evidence="6">
    <location>
        <begin position="41"/>
        <end position="148"/>
    </location>
</feature>
<keyword evidence="4" id="KW-0325">Glycoprotein</keyword>
<dbReference type="InterPro" id="IPR003599">
    <property type="entry name" value="Ig_sub"/>
</dbReference>
<proteinExistence type="predicted"/>